<dbReference type="EMBL" id="GBXM01093105">
    <property type="protein sequence ID" value="JAH15472.1"/>
    <property type="molecule type" value="Transcribed_RNA"/>
</dbReference>
<feature type="signal peptide" evidence="2">
    <location>
        <begin position="1"/>
        <end position="22"/>
    </location>
</feature>
<reference evidence="3" key="2">
    <citation type="journal article" date="2015" name="Fish Shellfish Immunol.">
        <title>Early steps in the European eel (Anguilla anguilla)-Vibrio vulnificus interaction in the gills: Role of the RtxA13 toxin.</title>
        <authorList>
            <person name="Callol A."/>
            <person name="Pajuelo D."/>
            <person name="Ebbesson L."/>
            <person name="Teles M."/>
            <person name="MacKenzie S."/>
            <person name="Amaro C."/>
        </authorList>
    </citation>
    <scope>NUCLEOTIDE SEQUENCE</scope>
</reference>
<organism evidence="3">
    <name type="scientific">Anguilla anguilla</name>
    <name type="common">European freshwater eel</name>
    <name type="synonym">Muraena anguilla</name>
    <dbReference type="NCBI Taxonomy" id="7936"/>
    <lineage>
        <taxon>Eukaryota</taxon>
        <taxon>Metazoa</taxon>
        <taxon>Chordata</taxon>
        <taxon>Craniata</taxon>
        <taxon>Vertebrata</taxon>
        <taxon>Euteleostomi</taxon>
        <taxon>Actinopterygii</taxon>
        <taxon>Neopterygii</taxon>
        <taxon>Teleostei</taxon>
        <taxon>Anguilliformes</taxon>
        <taxon>Anguillidae</taxon>
        <taxon>Anguilla</taxon>
    </lineage>
</organism>
<sequence length="44" mass="4796">MTDQQFVIVFAVLIHLGPFASTFSSNTSSSNYSSSSNSSMVKQY</sequence>
<evidence type="ECO:0000313" key="3">
    <source>
        <dbReference type="EMBL" id="JAH15472.1"/>
    </source>
</evidence>
<evidence type="ECO:0000256" key="2">
    <source>
        <dbReference type="SAM" id="SignalP"/>
    </source>
</evidence>
<dbReference type="AlphaFoldDB" id="A0A0E9QG34"/>
<keyword evidence="2" id="KW-0732">Signal</keyword>
<name>A0A0E9QG34_ANGAN</name>
<accession>A0A0E9QG34</accession>
<feature type="region of interest" description="Disordered" evidence="1">
    <location>
        <begin position="22"/>
        <end position="44"/>
    </location>
</feature>
<reference evidence="3" key="1">
    <citation type="submission" date="2014-11" db="EMBL/GenBank/DDBJ databases">
        <authorList>
            <person name="Amaro Gonzalez C."/>
        </authorList>
    </citation>
    <scope>NUCLEOTIDE SEQUENCE</scope>
</reference>
<feature type="chain" id="PRO_5002431393" evidence="2">
    <location>
        <begin position="23"/>
        <end position="44"/>
    </location>
</feature>
<proteinExistence type="predicted"/>
<evidence type="ECO:0000256" key="1">
    <source>
        <dbReference type="SAM" id="MobiDB-lite"/>
    </source>
</evidence>
<protein>
    <submittedName>
        <fullName evidence="3">Uncharacterized protein</fullName>
    </submittedName>
</protein>